<dbReference type="NCBIfam" id="TIGR02532">
    <property type="entry name" value="IV_pilin_GFxxxE"/>
    <property type="match status" value="1"/>
</dbReference>
<evidence type="ECO:0000256" key="1">
    <source>
        <dbReference type="SAM" id="Phobius"/>
    </source>
</evidence>
<evidence type="ECO:0008006" key="4">
    <source>
        <dbReference type="Google" id="ProtNLM"/>
    </source>
</evidence>
<gene>
    <name evidence="2" type="ORF">A2125_01720</name>
</gene>
<dbReference type="InterPro" id="IPR045584">
    <property type="entry name" value="Pilin-like"/>
</dbReference>
<reference evidence="2 3" key="1">
    <citation type="journal article" date="2016" name="Nat. Commun.">
        <title>Thousands of microbial genomes shed light on interconnected biogeochemical processes in an aquifer system.</title>
        <authorList>
            <person name="Anantharaman K."/>
            <person name="Brown C.T."/>
            <person name="Hug L.A."/>
            <person name="Sharon I."/>
            <person name="Castelle C.J."/>
            <person name="Probst A.J."/>
            <person name="Thomas B.C."/>
            <person name="Singh A."/>
            <person name="Wilkins M.J."/>
            <person name="Karaoz U."/>
            <person name="Brodie E.L."/>
            <person name="Williams K.H."/>
            <person name="Hubbard S.S."/>
            <person name="Banfield J.F."/>
        </authorList>
    </citation>
    <scope>NUCLEOTIDE SEQUENCE [LARGE SCALE GENOMIC DNA]</scope>
</reference>
<dbReference type="Pfam" id="PF07963">
    <property type="entry name" value="N_methyl"/>
    <property type="match status" value="1"/>
</dbReference>
<dbReference type="SUPFAM" id="SSF54523">
    <property type="entry name" value="Pili subunits"/>
    <property type="match status" value="1"/>
</dbReference>
<sequence>MRQFQMANGRWQMVDVLRSRGGYSLVELMVVLTVFSVLVLVATQALLLSLKSTAKSEALGKVKENIEYAVSVMERQLHSAKEVVPCPNPDPLNLSFISLDGSTLEFACKNPGEDGYISSGAGGRLTSEDVSVISCSFSCSLNPGIPPQVEISIAVEDKSASAGAQKARATSKSTVLLRQY</sequence>
<comment type="caution">
    <text evidence="2">The sequence shown here is derived from an EMBL/GenBank/DDBJ whole genome shotgun (WGS) entry which is preliminary data.</text>
</comment>
<protein>
    <recommendedName>
        <fullName evidence="4">Prepilin-type N-terminal cleavage/methylation domain-containing protein</fullName>
    </recommendedName>
</protein>
<dbReference type="Proteomes" id="UP000178812">
    <property type="component" value="Unassembled WGS sequence"/>
</dbReference>
<organism evidence="2 3">
    <name type="scientific">Candidatus Woesebacteria bacterium GWB1_43_5</name>
    <dbReference type="NCBI Taxonomy" id="1802474"/>
    <lineage>
        <taxon>Bacteria</taxon>
        <taxon>Candidatus Woeseibacteriota</taxon>
    </lineage>
</organism>
<dbReference type="EMBL" id="MGFM01000043">
    <property type="protein sequence ID" value="OGM05202.1"/>
    <property type="molecule type" value="Genomic_DNA"/>
</dbReference>
<accession>A0A1F7WR23</accession>
<evidence type="ECO:0000313" key="2">
    <source>
        <dbReference type="EMBL" id="OGM05202.1"/>
    </source>
</evidence>
<keyword evidence="1" id="KW-0812">Transmembrane</keyword>
<dbReference type="PROSITE" id="PS00409">
    <property type="entry name" value="PROKAR_NTER_METHYL"/>
    <property type="match status" value="1"/>
</dbReference>
<feature type="transmembrane region" description="Helical" evidence="1">
    <location>
        <begin position="21"/>
        <end position="47"/>
    </location>
</feature>
<keyword evidence="1" id="KW-1133">Transmembrane helix</keyword>
<dbReference type="AlphaFoldDB" id="A0A1F7WR23"/>
<name>A0A1F7WR23_9BACT</name>
<keyword evidence="1" id="KW-0472">Membrane</keyword>
<dbReference type="InterPro" id="IPR012902">
    <property type="entry name" value="N_methyl_site"/>
</dbReference>
<evidence type="ECO:0000313" key="3">
    <source>
        <dbReference type="Proteomes" id="UP000178812"/>
    </source>
</evidence>
<proteinExistence type="predicted"/>